<dbReference type="RefSeq" id="WP_104699499.1">
    <property type="nucleotide sequence ID" value="NZ_FZPP01000007.1"/>
</dbReference>
<organism evidence="2 3">
    <name type="scientific">Helicobacter marmotae</name>
    <dbReference type="NCBI Taxonomy" id="152490"/>
    <lineage>
        <taxon>Bacteria</taxon>
        <taxon>Pseudomonadati</taxon>
        <taxon>Campylobacterota</taxon>
        <taxon>Epsilonproteobacteria</taxon>
        <taxon>Campylobacterales</taxon>
        <taxon>Helicobacteraceae</taxon>
        <taxon>Helicobacter</taxon>
    </lineage>
</organism>
<accession>A0A3D8I524</accession>
<protein>
    <submittedName>
        <fullName evidence="2">Recombination protein RecO</fullName>
    </submittedName>
</protein>
<gene>
    <name evidence="2" type="ORF">CQA63_03285</name>
</gene>
<name>A0A3D8I524_9HELI</name>
<sequence>MQGYILHIQKTRGEDLIVKVLTPLYLKTLYRFYGARHSIINIGRKIDFEEEPSITFLPKLKHILHLGHKWESDNTRYYIWQHFIKLLYRHLFDVHEIDEFYFQLLEEGAQNLHVQNPKRVVLEMYAKILAFEGRAYHREESLCFICEEALGESIALSRGFLFGHSACVGGHIFKKDSIVQFLQSASSIMLDDWEVNELWEVLGLGL</sequence>
<reference evidence="2 3" key="1">
    <citation type="submission" date="2018-04" db="EMBL/GenBank/DDBJ databases">
        <title>Novel Campyloabacter and Helicobacter Species and Strains.</title>
        <authorList>
            <person name="Mannion A.J."/>
            <person name="Shen Z."/>
            <person name="Fox J.G."/>
        </authorList>
    </citation>
    <scope>NUCLEOTIDE SEQUENCE [LARGE SCALE GENOMIC DNA]</scope>
    <source>
        <strain evidence="2 3">MIT 98-6070</strain>
    </source>
</reference>
<evidence type="ECO:0000313" key="3">
    <source>
        <dbReference type="Proteomes" id="UP000256599"/>
    </source>
</evidence>
<dbReference type="NCBIfam" id="NF010483">
    <property type="entry name" value="PRK13908.1"/>
    <property type="match status" value="1"/>
</dbReference>
<evidence type="ECO:0000259" key="1">
    <source>
        <dbReference type="Pfam" id="PF13114"/>
    </source>
</evidence>
<dbReference type="EMBL" id="NXLR01000004">
    <property type="protein sequence ID" value="RDU60252.1"/>
    <property type="molecule type" value="Genomic_DNA"/>
</dbReference>
<evidence type="ECO:0000313" key="2">
    <source>
        <dbReference type="EMBL" id="RDU60252.1"/>
    </source>
</evidence>
<dbReference type="AlphaFoldDB" id="A0A3D8I524"/>
<comment type="caution">
    <text evidence="2">The sequence shown here is derived from an EMBL/GenBank/DDBJ whole genome shotgun (WGS) entry which is preliminary data.</text>
</comment>
<proteinExistence type="predicted"/>
<dbReference type="InterPro" id="IPR022572">
    <property type="entry name" value="DNA_rep/recomb_RecO_N"/>
</dbReference>
<dbReference type="OrthoDB" id="5338768at2"/>
<feature type="domain" description="DNA replication/recombination mediator RecO N-terminal" evidence="1">
    <location>
        <begin position="1"/>
        <end position="71"/>
    </location>
</feature>
<keyword evidence="3" id="KW-1185">Reference proteome</keyword>
<dbReference type="Pfam" id="PF13114">
    <property type="entry name" value="RecO_N_2"/>
    <property type="match status" value="1"/>
</dbReference>
<dbReference type="Proteomes" id="UP000256599">
    <property type="component" value="Unassembled WGS sequence"/>
</dbReference>